<reference evidence="2 3" key="1">
    <citation type="journal article" date="2013" name="Curr. Biol.">
        <title>The Genome of the Foraminiferan Reticulomyxa filosa.</title>
        <authorList>
            <person name="Glockner G."/>
            <person name="Hulsmann N."/>
            <person name="Schleicher M."/>
            <person name="Noegel A.A."/>
            <person name="Eichinger L."/>
            <person name="Gallinger C."/>
            <person name="Pawlowski J."/>
            <person name="Sierra R."/>
            <person name="Euteneuer U."/>
            <person name="Pillet L."/>
            <person name="Moustafa A."/>
            <person name="Platzer M."/>
            <person name="Groth M."/>
            <person name="Szafranski K."/>
            <person name="Schliwa M."/>
        </authorList>
    </citation>
    <scope>NUCLEOTIDE SEQUENCE [LARGE SCALE GENOMIC DNA]</scope>
</reference>
<comment type="caution">
    <text evidence="2">The sequence shown here is derived from an EMBL/GenBank/DDBJ whole genome shotgun (WGS) entry which is preliminary data.</text>
</comment>
<evidence type="ECO:0000313" key="2">
    <source>
        <dbReference type="EMBL" id="ETO34385.1"/>
    </source>
</evidence>
<evidence type="ECO:0000256" key="1">
    <source>
        <dbReference type="SAM" id="MobiDB-lite"/>
    </source>
</evidence>
<dbReference type="EMBL" id="ASPP01002626">
    <property type="protein sequence ID" value="ETO34385.1"/>
    <property type="molecule type" value="Genomic_DNA"/>
</dbReference>
<sequence length="221" mass="25404">MSTDYQSFGRGHLNIAGSSKCVGENEGRSSFVSGEGMAIYQSVYFLKRLNNYLQGKEGPIPYILRLQPHFVQYLEAAQNARMNPNETAPAANGAHGVQTTNQTQTQSQHQRSSEQSKQSKEEATIHNKLTKQQEELREEIKSYQNHIRNNKEHKNNQLRIFNEIAECLDNDFVFVDANGAIVNRLMFLKWLQRSYALHAFCIILTYLTKKQKTKKNECMNK</sequence>
<feature type="compositionally biased region" description="Basic and acidic residues" evidence="1">
    <location>
        <begin position="111"/>
        <end position="132"/>
    </location>
</feature>
<proteinExistence type="predicted"/>
<feature type="region of interest" description="Disordered" evidence="1">
    <location>
        <begin position="84"/>
        <end position="132"/>
    </location>
</feature>
<accession>X6P7A2</accession>
<dbReference type="AlphaFoldDB" id="X6P7A2"/>
<keyword evidence="3" id="KW-1185">Reference proteome</keyword>
<feature type="compositionally biased region" description="Low complexity" evidence="1">
    <location>
        <begin position="98"/>
        <end position="110"/>
    </location>
</feature>
<gene>
    <name evidence="2" type="ORF">RFI_02711</name>
</gene>
<protein>
    <submittedName>
        <fullName evidence="2">Uncharacterized protein</fullName>
    </submittedName>
</protein>
<evidence type="ECO:0000313" key="3">
    <source>
        <dbReference type="Proteomes" id="UP000023152"/>
    </source>
</evidence>
<name>X6P7A2_RETFI</name>
<organism evidence="2 3">
    <name type="scientific">Reticulomyxa filosa</name>
    <dbReference type="NCBI Taxonomy" id="46433"/>
    <lineage>
        <taxon>Eukaryota</taxon>
        <taxon>Sar</taxon>
        <taxon>Rhizaria</taxon>
        <taxon>Retaria</taxon>
        <taxon>Foraminifera</taxon>
        <taxon>Monothalamids</taxon>
        <taxon>Reticulomyxidae</taxon>
        <taxon>Reticulomyxa</taxon>
    </lineage>
</organism>
<dbReference type="Proteomes" id="UP000023152">
    <property type="component" value="Unassembled WGS sequence"/>
</dbReference>